<reference evidence="1 2" key="1">
    <citation type="submission" date="2009-07" db="EMBL/GenBank/DDBJ databases">
        <authorList>
            <person name="Madupu R."/>
            <person name="Sebastian Y."/>
            <person name="Durkin A.S."/>
            <person name="Torralba M."/>
            <person name="Methe B."/>
            <person name="Sutton G.G."/>
            <person name="Strausberg R.L."/>
            <person name="Nelson K.E."/>
        </authorList>
    </citation>
    <scope>NUCLEOTIDE SEQUENCE [LARGE SCALE GENOMIC DNA]</scope>
    <source>
        <strain evidence="1 2">RM3268</strain>
    </source>
</reference>
<dbReference type="AlphaFoldDB" id="C8PJU5"/>
<comment type="caution">
    <text evidence="1">The sequence shown here is derived from an EMBL/GenBank/DDBJ whole genome shotgun (WGS) entry which is preliminary data.</text>
</comment>
<evidence type="ECO:0000313" key="1">
    <source>
        <dbReference type="EMBL" id="EEV17200.1"/>
    </source>
</evidence>
<keyword evidence="2" id="KW-1185">Reference proteome</keyword>
<accession>C8PJU5</accession>
<dbReference type="Proteomes" id="UP000005709">
    <property type="component" value="Unassembled WGS sequence"/>
</dbReference>
<protein>
    <submittedName>
        <fullName evidence="1">Uncharacterized protein</fullName>
    </submittedName>
</protein>
<sequence>MVVRIKFAPFSRSLISMQVRNKISELQILRHKLLAITARLYCYIYDFK</sequence>
<gene>
    <name evidence="1" type="ORF">CAMGR0001_1496</name>
</gene>
<name>C8PJU5_9BACT</name>
<organism evidence="1 2">
    <name type="scientific">Campylobacter gracilis RM3268</name>
    <dbReference type="NCBI Taxonomy" id="553220"/>
    <lineage>
        <taxon>Bacteria</taxon>
        <taxon>Pseudomonadati</taxon>
        <taxon>Campylobacterota</taxon>
        <taxon>Epsilonproteobacteria</taxon>
        <taxon>Campylobacterales</taxon>
        <taxon>Campylobacteraceae</taxon>
        <taxon>Campylobacter</taxon>
    </lineage>
</organism>
<evidence type="ECO:0000313" key="2">
    <source>
        <dbReference type="Proteomes" id="UP000005709"/>
    </source>
</evidence>
<proteinExistence type="predicted"/>
<dbReference type="EMBL" id="ACYG01000027">
    <property type="protein sequence ID" value="EEV17200.1"/>
    <property type="molecule type" value="Genomic_DNA"/>
</dbReference>